<keyword evidence="1" id="KW-0732">Signal</keyword>
<gene>
    <name evidence="2" type="ORF">G9Q97_09345</name>
</gene>
<protein>
    <submittedName>
        <fullName evidence="2">SusD/RagB family nutrient-binding outer membrane lipoprotein</fullName>
    </submittedName>
</protein>
<dbReference type="InterPro" id="IPR011990">
    <property type="entry name" value="TPR-like_helical_dom_sf"/>
</dbReference>
<proteinExistence type="predicted"/>
<evidence type="ECO:0000313" key="3">
    <source>
        <dbReference type="Proteomes" id="UP000649799"/>
    </source>
</evidence>
<feature type="signal peptide" evidence="1">
    <location>
        <begin position="1"/>
        <end position="26"/>
    </location>
</feature>
<dbReference type="SUPFAM" id="SSF48452">
    <property type="entry name" value="TPR-like"/>
    <property type="match status" value="1"/>
</dbReference>
<dbReference type="CDD" id="cd08977">
    <property type="entry name" value="SusD"/>
    <property type="match status" value="1"/>
</dbReference>
<keyword evidence="2" id="KW-0449">Lipoprotein</keyword>
<sequence>MKNNINKSLIMLATGFLLLLSACTEGFEDLNIDPNQPLEVPTSSLLTGAQRELVANIFGNHSQLDGIGLPGMIYAQQMASLRGGATDTYATVEADFSAFYTSGLRDLEEIILLNTNPETMVNAALSGPNQNQIAVARILKAWAYQNITDVWGDIPYEEALQGNNFPLPAYTTQEFIYMDLLKELSEAAEMIDIAGGGIAGDIIFDGNMDKWYRFANSLRMRVALRLSNVAPEVAENHISEAFTAGPMVSVDDNAYYKFLESQPNNNPWFFRFELSVPNYGVGSTLVDMLKSLNDPRLEKYADVAFNQDLGGGYIGQPVGLDVASGSAISDFAVSWPNAENILQPTSTFTIMSYAEVNFILAEAAERGWISGNASDYYNSAISASMEQWGISDPSAIESYLSQDDVRYDSTDPFKSIGNQKWISLYMQGVQSWSEWRRLQYPELDVAKDAVIEAIPRRRGYPPSEINLNKSNYEEALARQGSDDLLTRVWWDRQ</sequence>
<evidence type="ECO:0000313" key="2">
    <source>
        <dbReference type="EMBL" id="NHE57016.1"/>
    </source>
</evidence>
<comment type="caution">
    <text evidence="2">The sequence shown here is derived from an EMBL/GenBank/DDBJ whole genome shotgun (WGS) entry which is preliminary data.</text>
</comment>
<dbReference type="InterPro" id="IPR041662">
    <property type="entry name" value="SusD-like_2"/>
</dbReference>
<name>A0ABX0H9W5_9BACT</name>
<organism evidence="2 3">
    <name type="scientific">Cyclobacterium plantarum</name>
    <dbReference type="NCBI Taxonomy" id="2716263"/>
    <lineage>
        <taxon>Bacteria</taxon>
        <taxon>Pseudomonadati</taxon>
        <taxon>Bacteroidota</taxon>
        <taxon>Cytophagia</taxon>
        <taxon>Cytophagales</taxon>
        <taxon>Cyclobacteriaceae</taxon>
        <taxon>Cyclobacterium</taxon>
    </lineage>
</organism>
<dbReference type="EMBL" id="JAANYN010000003">
    <property type="protein sequence ID" value="NHE57016.1"/>
    <property type="molecule type" value="Genomic_DNA"/>
</dbReference>
<keyword evidence="3" id="KW-1185">Reference proteome</keyword>
<dbReference type="Pfam" id="PF12771">
    <property type="entry name" value="SusD-like_2"/>
    <property type="match status" value="1"/>
</dbReference>
<dbReference type="Proteomes" id="UP000649799">
    <property type="component" value="Unassembled WGS sequence"/>
</dbReference>
<dbReference type="RefSeq" id="WP_166146033.1">
    <property type="nucleotide sequence ID" value="NZ_JAANYN010000003.1"/>
</dbReference>
<dbReference type="PROSITE" id="PS51257">
    <property type="entry name" value="PROKAR_LIPOPROTEIN"/>
    <property type="match status" value="1"/>
</dbReference>
<dbReference type="Gene3D" id="1.25.40.390">
    <property type="match status" value="1"/>
</dbReference>
<evidence type="ECO:0000256" key="1">
    <source>
        <dbReference type="SAM" id="SignalP"/>
    </source>
</evidence>
<accession>A0ABX0H9W5</accession>
<feature type="chain" id="PRO_5045421272" evidence="1">
    <location>
        <begin position="27"/>
        <end position="493"/>
    </location>
</feature>
<reference evidence="2 3" key="1">
    <citation type="submission" date="2020-03" db="EMBL/GenBank/DDBJ databases">
        <title>Cyclobacterium plantarum sp. nov., a marine bacterium isolated from a coastal-marine wetland.</title>
        <authorList>
            <person name="Sanchez-Porro C."/>
            <person name="Ventosa A."/>
            <person name="Amoozegar M."/>
        </authorList>
    </citation>
    <scope>NUCLEOTIDE SEQUENCE [LARGE SCALE GENOMIC DNA]</scope>
    <source>
        <strain evidence="2 3">GBPx2</strain>
    </source>
</reference>